<sequence length="108" mass="13043">MNENNKPCPQFPFFGASYPDACCINGKLYDMDKCDENSNLYELDEEIPCPFCRTEEFIKYDPFNWFEHFYIENEDNESNDIESLEKLAEQETKECYLKWIKRMKEKYG</sequence>
<evidence type="ECO:0000313" key="1">
    <source>
        <dbReference type="EMBL" id="DAF43901.1"/>
    </source>
</evidence>
<reference evidence="1" key="1">
    <citation type="journal article" date="2021" name="Proc. Natl. Acad. Sci. U.S.A.">
        <title>A Catalog of Tens of Thousands of Viruses from Human Metagenomes Reveals Hidden Associations with Chronic Diseases.</title>
        <authorList>
            <person name="Tisza M.J."/>
            <person name="Buck C.B."/>
        </authorList>
    </citation>
    <scope>NUCLEOTIDE SEQUENCE</scope>
    <source>
        <strain evidence="1">CtNQV2</strain>
    </source>
</reference>
<name>A0A8S5RYU1_9CAUD</name>
<dbReference type="EMBL" id="BK032510">
    <property type="protein sequence ID" value="DAF43901.1"/>
    <property type="molecule type" value="Genomic_DNA"/>
</dbReference>
<protein>
    <submittedName>
        <fullName evidence="1">Restriction alleviation protein</fullName>
    </submittedName>
</protein>
<accession>A0A8S5RYU1</accession>
<organism evidence="1">
    <name type="scientific">Myoviridae sp. ctNQV2</name>
    <dbReference type="NCBI Taxonomy" id="2827683"/>
    <lineage>
        <taxon>Viruses</taxon>
        <taxon>Duplodnaviria</taxon>
        <taxon>Heunggongvirae</taxon>
        <taxon>Uroviricota</taxon>
        <taxon>Caudoviricetes</taxon>
    </lineage>
</organism>
<proteinExistence type="predicted"/>